<proteinExistence type="predicted"/>
<dbReference type="Proteomes" id="UP000789326">
    <property type="component" value="Unassembled WGS sequence"/>
</dbReference>
<gene>
    <name evidence="2" type="ORF">SRABI133_03384</name>
</gene>
<sequence>MFDIPDFSRIKMLKLSLHSLLLCILLSLVSLIINDVFSIIVDKRINLNLFFIPIIMVFWVLIAVKKPTYQK</sequence>
<dbReference type="EMBL" id="CAKKMG010000054">
    <property type="protein sequence ID" value="CAH0260849.1"/>
    <property type="molecule type" value="Genomic_DNA"/>
</dbReference>
<reference evidence="2" key="1">
    <citation type="submission" date="2021-11" db="EMBL/GenBank/DDBJ databases">
        <authorList>
            <person name="Bulgarelli D."/>
        </authorList>
    </citation>
    <scope>NUCLEOTIDE SEQUENCE</scope>
    <source>
        <strain evidence="2">Bi133</strain>
    </source>
</reference>
<keyword evidence="1" id="KW-0812">Transmembrane</keyword>
<dbReference type="AlphaFoldDB" id="A0A9W4PH46"/>
<name>A0A9W4PH46_9BACI</name>
<feature type="transmembrane region" description="Helical" evidence="1">
    <location>
        <begin position="12"/>
        <end position="33"/>
    </location>
</feature>
<keyword evidence="1" id="KW-0472">Membrane</keyword>
<protein>
    <submittedName>
        <fullName evidence="2">Uncharacterized protein</fullName>
    </submittedName>
</protein>
<evidence type="ECO:0000313" key="3">
    <source>
        <dbReference type="Proteomes" id="UP000789326"/>
    </source>
</evidence>
<feature type="transmembrane region" description="Helical" evidence="1">
    <location>
        <begin position="45"/>
        <end position="64"/>
    </location>
</feature>
<accession>A0A9W4PH46</accession>
<organism evidence="2 3">
    <name type="scientific">Peribacillus simplex</name>
    <dbReference type="NCBI Taxonomy" id="1478"/>
    <lineage>
        <taxon>Bacteria</taxon>
        <taxon>Bacillati</taxon>
        <taxon>Bacillota</taxon>
        <taxon>Bacilli</taxon>
        <taxon>Bacillales</taxon>
        <taxon>Bacillaceae</taxon>
        <taxon>Peribacillus</taxon>
    </lineage>
</organism>
<evidence type="ECO:0000256" key="1">
    <source>
        <dbReference type="SAM" id="Phobius"/>
    </source>
</evidence>
<evidence type="ECO:0000313" key="2">
    <source>
        <dbReference type="EMBL" id="CAH0260849.1"/>
    </source>
</evidence>
<comment type="caution">
    <text evidence="2">The sequence shown here is derived from an EMBL/GenBank/DDBJ whole genome shotgun (WGS) entry which is preliminary data.</text>
</comment>
<keyword evidence="1" id="KW-1133">Transmembrane helix</keyword>